<name>A0A1H6BF11_9SPHI</name>
<dbReference type="InterPro" id="IPR025510">
    <property type="entry name" value="DUF4397"/>
</dbReference>
<dbReference type="OrthoDB" id="706927at2"/>
<feature type="domain" description="DUF4397" evidence="2">
    <location>
        <begin position="37"/>
        <end position="147"/>
    </location>
</feature>
<dbReference type="Pfam" id="PF14344">
    <property type="entry name" value="DUF4397"/>
    <property type="match status" value="1"/>
</dbReference>
<dbReference type="PROSITE" id="PS51257">
    <property type="entry name" value="PROKAR_LIPOPROTEIN"/>
    <property type="match status" value="1"/>
</dbReference>
<evidence type="ECO:0000256" key="1">
    <source>
        <dbReference type="SAM" id="SignalP"/>
    </source>
</evidence>
<feature type="signal peptide" evidence="1">
    <location>
        <begin position="1"/>
        <end position="22"/>
    </location>
</feature>
<feature type="chain" id="PRO_5009293643" description="DUF4397 domain-containing protein" evidence="1">
    <location>
        <begin position="23"/>
        <end position="231"/>
    </location>
</feature>
<proteinExistence type="predicted"/>
<evidence type="ECO:0000313" key="4">
    <source>
        <dbReference type="Proteomes" id="UP000236731"/>
    </source>
</evidence>
<organism evidence="3 4">
    <name type="scientific">Sphingobacterium lactis</name>
    <dbReference type="NCBI Taxonomy" id="797291"/>
    <lineage>
        <taxon>Bacteria</taxon>
        <taxon>Pseudomonadati</taxon>
        <taxon>Bacteroidota</taxon>
        <taxon>Sphingobacteriia</taxon>
        <taxon>Sphingobacteriales</taxon>
        <taxon>Sphingobacteriaceae</taxon>
        <taxon>Sphingobacterium</taxon>
    </lineage>
</organism>
<evidence type="ECO:0000313" key="3">
    <source>
        <dbReference type="EMBL" id="SEG59361.1"/>
    </source>
</evidence>
<keyword evidence="4" id="KW-1185">Reference proteome</keyword>
<protein>
    <recommendedName>
        <fullName evidence="2">DUF4397 domain-containing protein</fullName>
    </recommendedName>
</protein>
<gene>
    <name evidence="3" type="ORF">SAMN05421877_11075</name>
</gene>
<evidence type="ECO:0000259" key="2">
    <source>
        <dbReference type="Pfam" id="PF14344"/>
    </source>
</evidence>
<reference evidence="4" key="1">
    <citation type="submission" date="2016-10" db="EMBL/GenBank/DDBJ databases">
        <authorList>
            <person name="Varghese N."/>
            <person name="Submissions S."/>
        </authorList>
    </citation>
    <scope>NUCLEOTIDE SEQUENCE [LARGE SCALE GENOMIC DNA]</scope>
    <source>
        <strain evidence="4">DSM 22361</strain>
    </source>
</reference>
<dbReference type="RefSeq" id="WP_103907202.1">
    <property type="nucleotide sequence ID" value="NZ_CP049246.1"/>
</dbReference>
<sequence length="231" mass="25048">MKKQHLLLLIIASIFTLSSCLKDGDATPQSNLPIVGIFNYYPKETGIHLRINGSGVSQSNGAYRGGTFFYAIPGNKKIEIFDRTAPSTAMIDTTLTFKDSVNYSGYVFGTAAKPAFVRVVDEAVENLGTKSAYRFIHLGANTGKVTLKVGDLDIEAFKNRNMETPATLSKSQVFTAGNSGKFEVTAVDEAGNTLAKTESVNFEAGKHYNFVLFGTKGNNDFPLTISTVNYN</sequence>
<dbReference type="Proteomes" id="UP000236731">
    <property type="component" value="Unassembled WGS sequence"/>
</dbReference>
<keyword evidence="1" id="KW-0732">Signal</keyword>
<accession>A0A1H6BF11</accession>
<dbReference type="AlphaFoldDB" id="A0A1H6BF11"/>
<dbReference type="EMBL" id="FNUT01000010">
    <property type="protein sequence ID" value="SEG59361.1"/>
    <property type="molecule type" value="Genomic_DNA"/>
</dbReference>